<evidence type="ECO:0000313" key="2">
    <source>
        <dbReference type="Proteomes" id="UP001060215"/>
    </source>
</evidence>
<organism evidence="1 2">
    <name type="scientific">Camellia lanceoleosa</name>
    <dbReference type="NCBI Taxonomy" id="1840588"/>
    <lineage>
        <taxon>Eukaryota</taxon>
        <taxon>Viridiplantae</taxon>
        <taxon>Streptophyta</taxon>
        <taxon>Embryophyta</taxon>
        <taxon>Tracheophyta</taxon>
        <taxon>Spermatophyta</taxon>
        <taxon>Magnoliopsida</taxon>
        <taxon>eudicotyledons</taxon>
        <taxon>Gunneridae</taxon>
        <taxon>Pentapetalae</taxon>
        <taxon>asterids</taxon>
        <taxon>Ericales</taxon>
        <taxon>Theaceae</taxon>
        <taxon>Camellia</taxon>
    </lineage>
</organism>
<comment type="caution">
    <text evidence="1">The sequence shown here is derived from an EMBL/GenBank/DDBJ whole genome shotgun (WGS) entry which is preliminary data.</text>
</comment>
<keyword evidence="2" id="KW-1185">Reference proteome</keyword>
<evidence type="ECO:0000313" key="1">
    <source>
        <dbReference type="EMBL" id="KAI7990267.1"/>
    </source>
</evidence>
<proteinExistence type="predicted"/>
<name>A0ACC0FNC2_9ERIC</name>
<gene>
    <name evidence="1" type="ORF">LOK49_LG12G01761</name>
</gene>
<reference evidence="1 2" key="1">
    <citation type="journal article" date="2022" name="Plant J.">
        <title>Chromosome-level genome of Camellia lanceoleosa provides a valuable resource for understanding genome evolution and self-incompatibility.</title>
        <authorList>
            <person name="Gong W."/>
            <person name="Xiao S."/>
            <person name="Wang L."/>
            <person name="Liao Z."/>
            <person name="Chang Y."/>
            <person name="Mo W."/>
            <person name="Hu G."/>
            <person name="Li W."/>
            <person name="Zhao G."/>
            <person name="Zhu H."/>
            <person name="Hu X."/>
            <person name="Ji K."/>
            <person name="Xiang X."/>
            <person name="Song Q."/>
            <person name="Yuan D."/>
            <person name="Jin S."/>
            <person name="Zhang L."/>
        </authorList>
    </citation>
    <scope>NUCLEOTIDE SEQUENCE [LARGE SCALE GENOMIC DNA]</scope>
    <source>
        <strain evidence="1">SQ_2022a</strain>
    </source>
</reference>
<dbReference type="EMBL" id="CM045770">
    <property type="protein sequence ID" value="KAI7990267.1"/>
    <property type="molecule type" value="Genomic_DNA"/>
</dbReference>
<accession>A0ACC0FNC2</accession>
<dbReference type="Proteomes" id="UP001060215">
    <property type="component" value="Chromosome 13"/>
</dbReference>
<sequence>MFFRDLLPRLVKPGDDGNSGSTAVCDTICLQVVDKVQEETKSRADFQQLCCYWNGNAIGMDIVYLYCLQAAIGMDVA</sequence>
<protein>
    <submittedName>
        <fullName evidence="1">Uncharacterized protein</fullName>
    </submittedName>
</protein>